<keyword evidence="2" id="KW-0812">Transmembrane</keyword>
<organism evidence="3 4">
    <name type="scientific">Aromia moschata</name>
    <dbReference type="NCBI Taxonomy" id="1265417"/>
    <lineage>
        <taxon>Eukaryota</taxon>
        <taxon>Metazoa</taxon>
        <taxon>Ecdysozoa</taxon>
        <taxon>Arthropoda</taxon>
        <taxon>Hexapoda</taxon>
        <taxon>Insecta</taxon>
        <taxon>Pterygota</taxon>
        <taxon>Neoptera</taxon>
        <taxon>Endopterygota</taxon>
        <taxon>Coleoptera</taxon>
        <taxon>Polyphaga</taxon>
        <taxon>Cucujiformia</taxon>
        <taxon>Chrysomeloidea</taxon>
        <taxon>Cerambycidae</taxon>
        <taxon>Cerambycinae</taxon>
        <taxon>Callichromatini</taxon>
        <taxon>Aromia</taxon>
    </lineage>
</organism>
<protein>
    <submittedName>
        <fullName evidence="3">Uncharacterized protein</fullName>
    </submittedName>
</protein>
<sequence>MFLRQLQLRIYYKSILNLTLVSEFFPIGCDFDDLDQASPTRALGAFPLPSLSFTAQPPLRDRDRQHHILAILAIPGAWPALGAAAIAPELERPDLCAMSIYVFHKVAPLHYILMYFFPVLHTALTPYKLLTLRKDPKTLQSPRIRSSTLSPVAPSRERRQTLMEFTRGHANIQKSNYYLLLIVSCQLPVEPCGRKYDMLYRCNQKKKGNSTHEETPQGFFDDHGLG</sequence>
<evidence type="ECO:0000313" key="4">
    <source>
        <dbReference type="Proteomes" id="UP001162162"/>
    </source>
</evidence>
<keyword evidence="2" id="KW-1133">Transmembrane helix</keyword>
<evidence type="ECO:0000256" key="2">
    <source>
        <dbReference type="SAM" id="Phobius"/>
    </source>
</evidence>
<dbReference type="AlphaFoldDB" id="A0AAV8ZF71"/>
<gene>
    <name evidence="3" type="ORF">NQ318_018303</name>
</gene>
<evidence type="ECO:0000256" key="1">
    <source>
        <dbReference type="SAM" id="MobiDB-lite"/>
    </source>
</evidence>
<evidence type="ECO:0000313" key="3">
    <source>
        <dbReference type="EMBL" id="KAJ8962324.1"/>
    </source>
</evidence>
<feature type="region of interest" description="Disordered" evidence="1">
    <location>
        <begin position="206"/>
        <end position="226"/>
    </location>
</feature>
<keyword evidence="4" id="KW-1185">Reference proteome</keyword>
<name>A0AAV8ZF71_9CUCU</name>
<reference evidence="3" key="1">
    <citation type="journal article" date="2023" name="Insect Mol. Biol.">
        <title>Genome sequencing provides insights into the evolution of gene families encoding plant cell wall-degrading enzymes in longhorned beetles.</title>
        <authorList>
            <person name="Shin N.R."/>
            <person name="Okamura Y."/>
            <person name="Kirsch R."/>
            <person name="Pauchet Y."/>
        </authorList>
    </citation>
    <scope>NUCLEOTIDE SEQUENCE</scope>
    <source>
        <strain evidence="3">AMC_N1</strain>
    </source>
</reference>
<dbReference type="EMBL" id="JAPWTK010000003">
    <property type="protein sequence ID" value="KAJ8962324.1"/>
    <property type="molecule type" value="Genomic_DNA"/>
</dbReference>
<proteinExistence type="predicted"/>
<keyword evidence="2" id="KW-0472">Membrane</keyword>
<dbReference type="Proteomes" id="UP001162162">
    <property type="component" value="Unassembled WGS sequence"/>
</dbReference>
<comment type="caution">
    <text evidence="3">The sequence shown here is derived from an EMBL/GenBank/DDBJ whole genome shotgun (WGS) entry which is preliminary data.</text>
</comment>
<accession>A0AAV8ZF71</accession>
<feature type="transmembrane region" description="Helical" evidence="2">
    <location>
        <begin position="108"/>
        <end position="127"/>
    </location>
</feature>
<feature type="compositionally biased region" description="Basic and acidic residues" evidence="1">
    <location>
        <begin position="210"/>
        <end position="226"/>
    </location>
</feature>
<feature type="transmembrane region" description="Helical" evidence="2">
    <location>
        <begin position="68"/>
        <end position="88"/>
    </location>
</feature>